<evidence type="ECO:0000256" key="2">
    <source>
        <dbReference type="PROSITE-ProRule" id="PRU01091"/>
    </source>
</evidence>
<dbReference type="InterPro" id="IPR016032">
    <property type="entry name" value="Sig_transdc_resp-reg_C-effctor"/>
</dbReference>
<evidence type="ECO:0000259" key="3">
    <source>
        <dbReference type="PROSITE" id="PS51755"/>
    </source>
</evidence>
<dbReference type="Gene3D" id="3.40.50.300">
    <property type="entry name" value="P-loop containing nucleotide triphosphate hydrolases"/>
    <property type="match status" value="1"/>
</dbReference>
<dbReference type="PROSITE" id="PS51755">
    <property type="entry name" value="OMPR_PHOB"/>
    <property type="match status" value="1"/>
</dbReference>
<dbReference type="CDD" id="cd00383">
    <property type="entry name" value="trans_reg_C"/>
    <property type="match status" value="1"/>
</dbReference>
<dbReference type="InterPro" id="IPR011990">
    <property type="entry name" value="TPR-like_helical_dom_sf"/>
</dbReference>
<dbReference type="InterPro" id="IPR036388">
    <property type="entry name" value="WH-like_DNA-bd_sf"/>
</dbReference>
<dbReference type="PANTHER" id="PTHR47691:SF3">
    <property type="entry name" value="HTH-TYPE TRANSCRIPTIONAL REGULATOR RV0890C-RELATED"/>
    <property type="match status" value="1"/>
</dbReference>
<evidence type="ECO:0000313" key="4">
    <source>
        <dbReference type="EMBL" id="MCE4554775.1"/>
    </source>
</evidence>
<dbReference type="InterPro" id="IPR049945">
    <property type="entry name" value="AAA_22"/>
</dbReference>
<dbReference type="Pfam" id="PF00486">
    <property type="entry name" value="Trans_reg_C"/>
    <property type="match status" value="1"/>
</dbReference>
<reference evidence="4 5" key="1">
    <citation type="submission" date="2021-12" db="EMBL/GenBank/DDBJ databases">
        <title>Genome seq of P8.</title>
        <authorList>
            <person name="Seo T."/>
        </authorList>
    </citation>
    <scope>NUCLEOTIDE SEQUENCE [LARGE SCALE GENOMIC DNA]</scope>
    <source>
        <strain evidence="4 5">P8</strain>
    </source>
</reference>
<dbReference type="SUPFAM" id="SSF52540">
    <property type="entry name" value="P-loop containing nucleoside triphosphate hydrolases"/>
    <property type="match status" value="1"/>
</dbReference>
<proteinExistence type="predicted"/>
<dbReference type="RefSeq" id="WP_233371784.1">
    <property type="nucleotide sequence ID" value="NZ_JAJTWU010000003.1"/>
</dbReference>
<accession>A0ABS8XZF5</accession>
<gene>
    <name evidence="4" type="ORF">LXT13_10065</name>
</gene>
<dbReference type="EMBL" id="JAJTWU010000003">
    <property type="protein sequence ID" value="MCE4554775.1"/>
    <property type="molecule type" value="Genomic_DNA"/>
</dbReference>
<dbReference type="PANTHER" id="PTHR47691">
    <property type="entry name" value="REGULATOR-RELATED"/>
    <property type="match status" value="1"/>
</dbReference>
<organism evidence="4 5">
    <name type="scientific">Pelomonas cellulosilytica</name>
    <dbReference type="NCBI Taxonomy" id="2906762"/>
    <lineage>
        <taxon>Bacteria</taxon>
        <taxon>Pseudomonadati</taxon>
        <taxon>Pseudomonadota</taxon>
        <taxon>Betaproteobacteria</taxon>
        <taxon>Burkholderiales</taxon>
        <taxon>Sphaerotilaceae</taxon>
        <taxon>Roseateles</taxon>
    </lineage>
</organism>
<keyword evidence="1 2" id="KW-0238">DNA-binding</keyword>
<protein>
    <submittedName>
        <fullName evidence="4">Helix-turn-helix transcriptional regulator</fullName>
    </submittedName>
</protein>
<dbReference type="Proteomes" id="UP001200741">
    <property type="component" value="Unassembled WGS sequence"/>
</dbReference>
<keyword evidence="5" id="KW-1185">Reference proteome</keyword>
<dbReference type="Pfam" id="PF13401">
    <property type="entry name" value="AAA_22"/>
    <property type="match status" value="1"/>
</dbReference>
<evidence type="ECO:0000313" key="5">
    <source>
        <dbReference type="Proteomes" id="UP001200741"/>
    </source>
</evidence>
<evidence type="ECO:0000256" key="1">
    <source>
        <dbReference type="ARBA" id="ARBA00023125"/>
    </source>
</evidence>
<dbReference type="Gene3D" id="1.25.40.10">
    <property type="entry name" value="Tetratricopeptide repeat domain"/>
    <property type="match status" value="1"/>
</dbReference>
<feature type="domain" description="OmpR/PhoB-type" evidence="3">
    <location>
        <begin position="3"/>
        <end position="96"/>
    </location>
</feature>
<dbReference type="SUPFAM" id="SSF48452">
    <property type="entry name" value="TPR-like"/>
    <property type="match status" value="1"/>
</dbReference>
<dbReference type="SUPFAM" id="SSF46894">
    <property type="entry name" value="C-terminal effector domain of the bipartite response regulators"/>
    <property type="match status" value="1"/>
</dbReference>
<sequence>MSTPHYRFGDFKLLPAERLLFRRGSEVALTARAFELLVAFVERAGQLLSKDELMRRVWAGIVVEENNLAVQVGVLRKLLGAETISTIAGFGYRFALPVLDVAEKPAAAPVPRGRLPLRLPALFGRADELQALQALLQTNPAVTLCGPPGVGKTRLAQELALRQQDVHADGIWWVDLTLLRDDEPVAAAVARTLGLPPGPDPLADLTAKLAPLALMIVLDNAEHRVRDVAETVTALAQHTERVSLLVTSQSPLQAPGERVHRLAPLPLPDAVRLLSERSGEADGARAEQICAALDCNPLAIELAASRVDVLGLDGLAARLHERLTLLVPASAHPSRRNALAEALGWSHDLLAERERRVLRRLAVFPGSFSLEGAALVLSDDELPAAAAVASVLALVERSLVSVDRSSTQRRYRLLETMRLFALDKLAAAGETALAQARHCAGLLWLFEDAHEESWRVPYAAWKSRYEPELPGLWAALDWARDHDLGSAASLFGASAPLWAPRAVDARAHALKLAQLIGDGPVSIPAHVLARFWWACARCHTIVHPGLARDASERAARLYRELGDERGEYLALVEHALNWRVDGPEVRAALAAAHRLENPAWPATVLERGRTTEAVVHLTAGRHDDVRRCYLAALQICERDGFEAGAWRARMNLADVARAAGDLPLAVDMGEALLADADRIDDLVGLTTLLSNLIGALIAQGRFERAREVARDCPRRIGRLGLDDFWVGLDALALLQLHSGNTPLAARLAGVADREFEAHGQMQRQPNEAEDRAMLEAGLAERLPPQDIERLSREGRRMSLSDAMFTAFRFDGDGAVPTATAEARFTTRG</sequence>
<dbReference type="InterPro" id="IPR058852">
    <property type="entry name" value="HTH_77"/>
</dbReference>
<dbReference type="InterPro" id="IPR027417">
    <property type="entry name" value="P-loop_NTPase"/>
</dbReference>
<comment type="caution">
    <text evidence="4">The sequence shown here is derived from an EMBL/GenBank/DDBJ whole genome shotgun (WGS) entry which is preliminary data.</text>
</comment>
<dbReference type="SMART" id="SM00862">
    <property type="entry name" value="Trans_reg_C"/>
    <property type="match status" value="1"/>
</dbReference>
<dbReference type="Pfam" id="PF25872">
    <property type="entry name" value="HTH_77"/>
    <property type="match status" value="1"/>
</dbReference>
<dbReference type="Gene3D" id="1.10.10.10">
    <property type="entry name" value="Winged helix-like DNA-binding domain superfamily/Winged helix DNA-binding domain"/>
    <property type="match status" value="1"/>
</dbReference>
<dbReference type="InterPro" id="IPR001867">
    <property type="entry name" value="OmpR/PhoB-type_DNA-bd"/>
</dbReference>
<name>A0ABS8XZF5_9BURK</name>
<feature type="DNA-binding region" description="OmpR/PhoB-type" evidence="2">
    <location>
        <begin position="3"/>
        <end position="96"/>
    </location>
</feature>